<reference evidence="5" key="1">
    <citation type="submission" date="2015-08" db="EMBL/GenBank/DDBJ databases">
        <authorList>
            <person name="Babu N.S."/>
            <person name="Beckwith C.J."/>
            <person name="Beseler K.G."/>
            <person name="Brison A."/>
            <person name="Carone J.V."/>
            <person name="Caskin T.P."/>
            <person name="Diamond M."/>
            <person name="Durham M.E."/>
            <person name="Foxe J.M."/>
            <person name="Go M."/>
            <person name="Henderson B.A."/>
            <person name="Jones I.B."/>
            <person name="McGettigan J.A."/>
            <person name="Micheletti S.J."/>
            <person name="Nasrallah M.E."/>
            <person name="Ortiz D."/>
            <person name="Piller C.R."/>
            <person name="Privatt S.R."/>
            <person name="Schneider S.L."/>
            <person name="Sharp S."/>
            <person name="Smith T.C."/>
            <person name="Stanton J.D."/>
            <person name="Ullery H.E."/>
            <person name="Wilson R.J."/>
            <person name="Serrano M.G."/>
            <person name="Buck G."/>
            <person name="Lee V."/>
            <person name="Wang Y."/>
            <person name="Carvalho R."/>
            <person name="Voegtly L."/>
            <person name="Shi R."/>
            <person name="Duckworth R."/>
            <person name="Johnson A."/>
            <person name="Loviza R."/>
            <person name="Walstead R."/>
            <person name="Shah Z."/>
            <person name="Kiflezghi M."/>
            <person name="Wade K."/>
            <person name="Ball S.L."/>
            <person name="Bradley K.W."/>
            <person name="Asai D.J."/>
            <person name="Bowman C.A."/>
            <person name="Russell D.A."/>
            <person name="Pope W.H."/>
            <person name="Jacobs-Sera D."/>
            <person name="Hendrix R.W."/>
            <person name="Hatfull G.F."/>
        </authorList>
    </citation>
    <scope>NUCLEOTIDE SEQUENCE</scope>
</reference>
<dbReference type="PANTHER" id="PTHR10434">
    <property type="entry name" value="1-ACYL-SN-GLYCEROL-3-PHOSPHATE ACYLTRANSFERASE"/>
    <property type="match status" value="1"/>
</dbReference>
<feature type="region of interest" description="Disordered" evidence="3">
    <location>
        <begin position="225"/>
        <end position="252"/>
    </location>
</feature>
<evidence type="ECO:0000259" key="4">
    <source>
        <dbReference type="SMART" id="SM00563"/>
    </source>
</evidence>
<sequence>MTAADHLALPRSAERHPPTRLLHGLRPPAAWLVRRRWPVRVHGDGHVPAQGGVILAANHVGVIDGPLLAVFSPRPVHALTKQEMFAGRLGGFLRAAGQIPLDRYAADPAAIRSCLRVVRDGGVAGIFPEGTRGDGRLGRFHHGAAYLALVTGAPVVPVTMIGTRPPGGATNALPERGGSIDVVFGAPWRITQQPWPRTREQVRESSVLLRLHMLSELDGALAQTRRSLPGPLPAGQSEDDPDTGLVPPTQKL</sequence>
<keyword evidence="2 5" id="KW-0012">Acyltransferase</keyword>
<gene>
    <name evidence="5" type="ORF">NOCA1170233</name>
</gene>
<dbReference type="SMART" id="SM00563">
    <property type="entry name" value="PlsC"/>
    <property type="match status" value="1"/>
</dbReference>
<dbReference type="PANTHER" id="PTHR10434:SF11">
    <property type="entry name" value="1-ACYL-SN-GLYCEROL-3-PHOSPHATE ACYLTRANSFERASE"/>
    <property type="match status" value="1"/>
</dbReference>
<keyword evidence="1 5" id="KW-0808">Transferase</keyword>
<dbReference type="Pfam" id="PF01553">
    <property type="entry name" value="Acyltransferase"/>
    <property type="match status" value="1"/>
</dbReference>
<dbReference type="GO" id="GO:0005886">
    <property type="term" value="C:plasma membrane"/>
    <property type="evidence" value="ECO:0007669"/>
    <property type="project" value="TreeGrafter"/>
</dbReference>
<dbReference type="EMBL" id="CZKB01000009">
    <property type="protein sequence ID" value="CUR59428.1"/>
    <property type="molecule type" value="Genomic_DNA"/>
</dbReference>
<accession>A0A2P2CBR2</accession>
<evidence type="ECO:0000256" key="2">
    <source>
        <dbReference type="ARBA" id="ARBA00023315"/>
    </source>
</evidence>
<evidence type="ECO:0000313" key="5">
    <source>
        <dbReference type="EMBL" id="CUR59428.1"/>
    </source>
</evidence>
<dbReference type="CDD" id="cd07989">
    <property type="entry name" value="LPLAT_AGPAT-like"/>
    <property type="match status" value="1"/>
</dbReference>
<protein>
    <submittedName>
        <fullName evidence="5">Phospholipid/glycerol acyltransferase</fullName>
    </submittedName>
</protein>
<dbReference type="InterPro" id="IPR002123">
    <property type="entry name" value="Plipid/glycerol_acylTrfase"/>
</dbReference>
<name>A0A2P2CBR2_9ZZZZ</name>
<evidence type="ECO:0000256" key="3">
    <source>
        <dbReference type="SAM" id="MobiDB-lite"/>
    </source>
</evidence>
<feature type="domain" description="Phospholipid/glycerol acyltransferase" evidence="4">
    <location>
        <begin position="53"/>
        <end position="163"/>
    </location>
</feature>
<dbReference type="GO" id="GO:0006654">
    <property type="term" value="P:phosphatidic acid biosynthetic process"/>
    <property type="evidence" value="ECO:0007669"/>
    <property type="project" value="TreeGrafter"/>
</dbReference>
<dbReference type="SUPFAM" id="SSF69593">
    <property type="entry name" value="Glycerol-3-phosphate (1)-acyltransferase"/>
    <property type="match status" value="1"/>
</dbReference>
<evidence type="ECO:0000256" key="1">
    <source>
        <dbReference type="ARBA" id="ARBA00022679"/>
    </source>
</evidence>
<proteinExistence type="predicted"/>
<dbReference type="AlphaFoldDB" id="A0A2P2CBR2"/>
<dbReference type="GO" id="GO:0003841">
    <property type="term" value="F:1-acylglycerol-3-phosphate O-acyltransferase activity"/>
    <property type="evidence" value="ECO:0007669"/>
    <property type="project" value="TreeGrafter"/>
</dbReference>
<organism evidence="5">
    <name type="scientific">metagenome</name>
    <dbReference type="NCBI Taxonomy" id="256318"/>
    <lineage>
        <taxon>unclassified sequences</taxon>
        <taxon>metagenomes</taxon>
    </lineage>
</organism>